<protein>
    <submittedName>
        <fullName evidence="1">Uncharacterized protein</fullName>
    </submittedName>
</protein>
<evidence type="ECO:0000313" key="1">
    <source>
        <dbReference type="EMBL" id="ETP28380.1"/>
    </source>
</evidence>
<sequence>MEKEPRYLVPIACVFDTGVLIPVVKFAQSATRKEYLDHT</sequence>
<dbReference type="Proteomes" id="UP000018948">
    <property type="component" value="Unassembled WGS sequence"/>
</dbReference>
<gene>
    <name evidence="1" type="ORF">F442_22327</name>
</gene>
<reference evidence="1 2" key="1">
    <citation type="submission" date="2013-11" db="EMBL/GenBank/DDBJ databases">
        <title>The Genome Sequence of Phytophthora parasitica P10297.</title>
        <authorList>
            <consortium name="The Broad Institute Genomics Platform"/>
            <person name="Russ C."/>
            <person name="Tyler B."/>
            <person name="Panabieres F."/>
            <person name="Shan W."/>
            <person name="Tripathy S."/>
            <person name="Grunwald N."/>
            <person name="Machado M."/>
            <person name="Johnson C.S."/>
            <person name="Walker B."/>
            <person name="Young S.K."/>
            <person name="Zeng Q."/>
            <person name="Gargeya S."/>
            <person name="Fitzgerald M."/>
            <person name="Haas B."/>
            <person name="Abouelleil A."/>
            <person name="Allen A.W."/>
            <person name="Alvarado L."/>
            <person name="Arachchi H.M."/>
            <person name="Berlin A.M."/>
            <person name="Chapman S.B."/>
            <person name="Gainer-Dewar J."/>
            <person name="Goldberg J."/>
            <person name="Griggs A."/>
            <person name="Gujja S."/>
            <person name="Hansen M."/>
            <person name="Howarth C."/>
            <person name="Imamovic A."/>
            <person name="Ireland A."/>
            <person name="Larimer J."/>
            <person name="McCowan C."/>
            <person name="Murphy C."/>
            <person name="Pearson M."/>
            <person name="Poon T.W."/>
            <person name="Priest M."/>
            <person name="Roberts A."/>
            <person name="Saif S."/>
            <person name="Shea T."/>
            <person name="Sisk P."/>
            <person name="Sykes S."/>
            <person name="Wortman J."/>
            <person name="Nusbaum C."/>
            <person name="Birren B."/>
        </authorList>
    </citation>
    <scope>NUCLEOTIDE SEQUENCE [LARGE SCALE GENOMIC DNA]</scope>
    <source>
        <strain evidence="1 2">P10297</strain>
    </source>
</reference>
<accession>W2XZU9</accession>
<organism evidence="1 2">
    <name type="scientific">Phytophthora nicotianae P10297</name>
    <dbReference type="NCBI Taxonomy" id="1317064"/>
    <lineage>
        <taxon>Eukaryota</taxon>
        <taxon>Sar</taxon>
        <taxon>Stramenopiles</taxon>
        <taxon>Oomycota</taxon>
        <taxon>Peronosporomycetes</taxon>
        <taxon>Peronosporales</taxon>
        <taxon>Peronosporaceae</taxon>
        <taxon>Phytophthora</taxon>
    </lineage>
</organism>
<evidence type="ECO:0000313" key="2">
    <source>
        <dbReference type="Proteomes" id="UP000018948"/>
    </source>
</evidence>
<proteinExistence type="predicted"/>
<comment type="caution">
    <text evidence="1">The sequence shown here is derived from an EMBL/GenBank/DDBJ whole genome shotgun (WGS) entry which is preliminary data.</text>
</comment>
<dbReference type="EMBL" id="ANIY01004763">
    <property type="protein sequence ID" value="ETP28380.1"/>
    <property type="molecule type" value="Genomic_DNA"/>
</dbReference>
<dbReference type="AlphaFoldDB" id="W2XZU9"/>
<name>W2XZU9_PHYNI</name>